<keyword evidence="1" id="KW-0812">Transmembrane</keyword>
<name>A0AB35JF80_PSESY</name>
<keyword evidence="1" id="KW-0472">Membrane</keyword>
<feature type="transmembrane region" description="Helical" evidence="1">
    <location>
        <begin position="98"/>
        <end position="119"/>
    </location>
</feature>
<sequence>MTSSQLDLFAGFVLIAIGVVLLAVILIAHKYIDVVEGCLEHSSYIEDNRRVWSNAGLLGKVMRGGIISMVLIMPRMHAKRGLVDIEELNRLPKRYRHLFMGPFIAVFVLLFLLVALDVFEKYLL</sequence>
<dbReference type="EMBL" id="JAGSOW010000001">
    <property type="protein sequence ID" value="MDC3734805.1"/>
    <property type="molecule type" value="Genomic_DNA"/>
</dbReference>
<evidence type="ECO:0000313" key="3">
    <source>
        <dbReference type="Proteomes" id="UP001220207"/>
    </source>
</evidence>
<protein>
    <submittedName>
        <fullName evidence="2">Uncharacterized protein</fullName>
    </submittedName>
</protein>
<evidence type="ECO:0000256" key="1">
    <source>
        <dbReference type="SAM" id="Phobius"/>
    </source>
</evidence>
<keyword evidence="1" id="KW-1133">Transmembrane helix</keyword>
<comment type="caution">
    <text evidence="2">The sequence shown here is derived from an EMBL/GenBank/DDBJ whole genome shotgun (WGS) entry which is preliminary data.</text>
</comment>
<dbReference type="AlphaFoldDB" id="A0AB35JF80"/>
<gene>
    <name evidence="2" type="ORF">KDL27_03270</name>
</gene>
<proteinExistence type="predicted"/>
<reference evidence="2" key="1">
    <citation type="submission" date="2021-04" db="EMBL/GenBank/DDBJ databases">
        <title>Genome Sequence and Comparative Genome Analysis of Pseudomonas syringae pv. syringae strains EC33 and LMG5496 isolated from Citrus plants from Tunisia and Greece.</title>
        <authorList>
            <person name="Abdellatif E."/>
            <person name="Baeyen S."/>
        </authorList>
    </citation>
    <scope>NUCLEOTIDE SEQUENCE</scope>
    <source>
        <strain evidence="2">LMG 5496</strain>
    </source>
</reference>
<organism evidence="2 3">
    <name type="scientific">Pseudomonas syringae pv. syringae</name>
    <dbReference type="NCBI Taxonomy" id="321"/>
    <lineage>
        <taxon>Bacteria</taxon>
        <taxon>Pseudomonadati</taxon>
        <taxon>Pseudomonadota</taxon>
        <taxon>Gammaproteobacteria</taxon>
        <taxon>Pseudomonadales</taxon>
        <taxon>Pseudomonadaceae</taxon>
        <taxon>Pseudomonas</taxon>
        <taxon>Pseudomonas syringae</taxon>
    </lineage>
</organism>
<evidence type="ECO:0000313" key="2">
    <source>
        <dbReference type="EMBL" id="MDC3734805.1"/>
    </source>
</evidence>
<dbReference type="Proteomes" id="UP001220207">
    <property type="component" value="Unassembled WGS sequence"/>
</dbReference>
<dbReference type="RefSeq" id="WP_272233454.1">
    <property type="nucleotide sequence ID" value="NZ_JAGSOW010000001.1"/>
</dbReference>
<accession>A0AB35JF80</accession>
<feature type="transmembrane region" description="Helical" evidence="1">
    <location>
        <begin position="12"/>
        <end position="32"/>
    </location>
</feature>